<evidence type="ECO:0000313" key="2">
    <source>
        <dbReference type="Proteomes" id="UP000032142"/>
    </source>
</evidence>
<name>A0A0B0NYS9_GOSAR</name>
<keyword evidence="2" id="KW-1185">Reference proteome</keyword>
<dbReference type="AlphaFoldDB" id="A0A0B0NYS9"/>
<protein>
    <submittedName>
        <fullName evidence="1">Uncharacterized protein</fullName>
    </submittedName>
</protein>
<gene>
    <name evidence="1" type="ORF">F383_25189</name>
</gene>
<evidence type="ECO:0000313" key="1">
    <source>
        <dbReference type="EMBL" id="KHG19658.1"/>
    </source>
</evidence>
<reference evidence="2" key="1">
    <citation type="submission" date="2014-09" db="EMBL/GenBank/DDBJ databases">
        <authorList>
            <person name="Mudge J."/>
            <person name="Ramaraj T."/>
            <person name="Lindquist I.E."/>
            <person name="Bharti A.K."/>
            <person name="Sundararajan A."/>
            <person name="Cameron C.T."/>
            <person name="Woodward J.E."/>
            <person name="May G.D."/>
            <person name="Brubaker C."/>
            <person name="Broadhvest J."/>
            <person name="Wilkins T.A."/>
        </authorList>
    </citation>
    <scope>NUCLEOTIDE SEQUENCE</scope>
    <source>
        <strain evidence="2">cv. AKA8401</strain>
    </source>
</reference>
<dbReference type="Proteomes" id="UP000032142">
    <property type="component" value="Unassembled WGS sequence"/>
</dbReference>
<sequence length="34" mass="3700">MLHCCVSPGVEFEIKSVCSTRPHTRACGLAVCHK</sequence>
<dbReference type="EMBL" id="KN413596">
    <property type="protein sequence ID" value="KHG19658.1"/>
    <property type="molecule type" value="Genomic_DNA"/>
</dbReference>
<organism evidence="1 2">
    <name type="scientific">Gossypium arboreum</name>
    <name type="common">Tree cotton</name>
    <name type="synonym">Gossypium nanking</name>
    <dbReference type="NCBI Taxonomy" id="29729"/>
    <lineage>
        <taxon>Eukaryota</taxon>
        <taxon>Viridiplantae</taxon>
        <taxon>Streptophyta</taxon>
        <taxon>Embryophyta</taxon>
        <taxon>Tracheophyta</taxon>
        <taxon>Spermatophyta</taxon>
        <taxon>Magnoliopsida</taxon>
        <taxon>eudicotyledons</taxon>
        <taxon>Gunneridae</taxon>
        <taxon>Pentapetalae</taxon>
        <taxon>rosids</taxon>
        <taxon>malvids</taxon>
        <taxon>Malvales</taxon>
        <taxon>Malvaceae</taxon>
        <taxon>Malvoideae</taxon>
        <taxon>Gossypium</taxon>
    </lineage>
</organism>
<accession>A0A0B0NYS9</accession>
<proteinExistence type="predicted"/>